<feature type="transmembrane region" description="Helical" evidence="7">
    <location>
        <begin position="353"/>
        <end position="376"/>
    </location>
</feature>
<dbReference type="Proteomes" id="UP000001460">
    <property type="component" value="Unassembled WGS sequence"/>
</dbReference>
<dbReference type="RefSeq" id="XP_002141012.1">
    <property type="nucleotide sequence ID" value="XM_002140976.1"/>
</dbReference>
<keyword evidence="5 7" id="KW-0472">Membrane</keyword>
<dbReference type="CDD" id="cd06174">
    <property type="entry name" value="MFS"/>
    <property type="match status" value="1"/>
</dbReference>
<dbReference type="Gene3D" id="1.20.1250.20">
    <property type="entry name" value="MFS general substrate transporter like domains"/>
    <property type="match status" value="1"/>
</dbReference>
<feature type="transmembrane region" description="Helical" evidence="7">
    <location>
        <begin position="198"/>
        <end position="223"/>
    </location>
</feature>
<dbReference type="OMA" id="DYMISEM"/>
<keyword evidence="2" id="KW-0813">Transport</keyword>
<accession>B6AEP6</accession>
<sequence>MPLIGERDSISLLSETKRSSRSSFPTLQGLYMSLFEGEMISDENYLITGEQSRSSNIDRKLIKLQFFVTVALSIVVCMDHGFVACNLEWIEKSFGVGYTQSSIIGSMVYMGFLIGSLVTGIFLPIIKSKVLLLSSLIMINLTCLYSFKADSLGEIYAARFFTGFFQAVVIVYIPLWVDQYAPKSNITSWLAYQQLSGMLGILSGYLLGGILTCFTTEDIFININSTYTDRFITSILSWRGPFLIQFIVIIPIIAIITLFPANILDIGQEYSSFNSDNSRTTGLLVSGVTVQRSTDANNDLSVKPITNPNINKVNYQRGSKLQRSSILLLPSMTRKGDIVNKKEELSEICSNPIYIFTTLSTCGVYCFVTGLIFWMNQYLTQVILIDRFSAIFTVFCVFLIGPTLGVYFGGITGDILNEYRPQGFGWILTFCFFFSLFGFIASMSILKTRSYIAFVWGITIALFFLTGTLPMSLIVSMKCVSSHIRPMATALAQFIFNLFGFLMAPVFIGAIMDIIDLFPFGALKYKYDPHSAGIITLLYLTGPIFFMYGIAMFSSCCYCMIRQNTTTSRNNSQTNNPMKIIIQ</sequence>
<evidence type="ECO:0000313" key="9">
    <source>
        <dbReference type="EMBL" id="EEA06663.1"/>
    </source>
</evidence>
<name>B6AEP6_CRYMR</name>
<keyword evidence="10" id="KW-1185">Reference proteome</keyword>
<feature type="transmembrane region" description="Helical" evidence="7">
    <location>
        <begin position="155"/>
        <end position="177"/>
    </location>
</feature>
<dbReference type="AlphaFoldDB" id="B6AEP6"/>
<evidence type="ECO:0000256" key="1">
    <source>
        <dbReference type="ARBA" id="ARBA00004141"/>
    </source>
</evidence>
<evidence type="ECO:0000313" key="10">
    <source>
        <dbReference type="Proteomes" id="UP000001460"/>
    </source>
</evidence>
<feature type="transmembrane region" description="Helical" evidence="7">
    <location>
        <begin position="451"/>
        <end position="475"/>
    </location>
</feature>
<comment type="subcellular location">
    <subcellularLocation>
        <location evidence="1">Membrane</location>
        <topology evidence="1">Multi-pass membrane protein</topology>
    </subcellularLocation>
</comment>
<reference evidence="9" key="1">
    <citation type="submission" date="2008-06" db="EMBL/GenBank/DDBJ databases">
        <authorList>
            <person name="Lorenzi H."/>
            <person name="Inman J."/>
            <person name="Miller J."/>
            <person name="Schobel S."/>
            <person name="Amedeo P."/>
            <person name="Caler E.V."/>
            <person name="da Silva J."/>
        </authorList>
    </citation>
    <scope>NUCLEOTIDE SEQUENCE [LARGE SCALE GENOMIC DNA]</scope>
    <source>
        <strain evidence="9">RN66</strain>
    </source>
</reference>
<keyword evidence="4 7" id="KW-1133">Transmembrane helix</keyword>
<dbReference type="InterPro" id="IPR020846">
    <property type="entry name" value="MFS_dom"/>
</dbReference>
<dbReference type="PANTHER" id="PTHR23505:SF9">
    <property type="entry name" value="PROTEIN, PUTATIVE-RELATED"/>
    <property type="match status" value="1"/>
</dbReference>
<keyword evidence="3 7" id="KW-0812">Transmembrane</keyword>
<feature type="transmembrane region" description="Helical" evidence="7">
    <location>
        <begin position="388"/>
        <end position="411"/>
    </location>
</feature>
<feature type="transmembrane region" description="Helical" evidence="7">
    <location>
        <begin position="243"/>
        <end position="264"/>
    </location>
</feature>
<evidence type="ECO:0000256" key="3">
    <source>
        <dbReference type="ARBA" id="ARBA00022692"/>
    </source>
</evidence>
<feature type="transmembrane region" description="Helical" evidence="7">
    <location>
        <begin position="103"/>
        <end position="123"/>
    </location>
</feature>
<feature type="transmembrane region" description="Helical" evidence="7">
    <location>
        <begin position="532"/>
        <end position="561"/>
    </location>
</feature>
<feature type="transmembrane region" description="Helical" evidence="7">
    <location>
        <begin position="130"/>
        <end position="149"/>
    </location>
</feature>
<dbReference type="EMBL" id="DS989730">
    <property type="protein sequence ID" value="EEA06663.1"/>
    <property type="molecule type" value="Genomic_DNA"/>
</dbReference>
<dbReference type="GO" id="GO:0016020">
    <property type="term" value="C:membrane"/>
    <property type="evidence" value="ECO:0007669"/>
    <property type="project" value="UniProtKB-SubCell"/>
</dbReference>
<organism evidence="9 10">
    <name type="scientific">Cryptosporidium muris (strain RN66)</name>
    <dbReference type="NCBI Taxonomy" id="441375"/>
    <lineage>
        <taxon>Eukaryota</taxon>
        <taxon>Sar</taxon>
        <taxon>Alveolata</taxon>
        <taxon>Apicomplexa</taxon>
        <taxon>Conoidasida</taxon>
        <taxon>Coccidia</taxon>
        <taxon>Eucoccidiorida</taxon>
        <taxon>Eimeriorina</taxon>
        <taxon>Cryptosporidiidae</taxon>
        <taxon>Cryptosporidium</taxon>
    </lineage>
</organism>
<dbReference type="InterPro" id="IPR011701">
    <property type="entry name" value="MFS"/>
</dbReference>
<feature type="domain" description="Major facilitator superfamily (MFS) profile" evidence="8">
    <location>
        <begin position="65"/>
        <end position="554"/>
    </location>
</feature>
<dbReference type="VEuPathDB" id="CryptoDB:CMU_013380"/>
<feature type="transmembrane region" description="Helical" evidence="7">
    <location>
        <begin position="423"/>
        <end position="445"/>
    </location>
</feature>
<proteinExistence type="inferred from homology"/>
<gene>
    <name evidence="9" type="ORF">CMU_013380</name>
</gene>
<evidence type="ECO:0000256" key="5">
    <source>
        <dbReference type="ARBA" id="ARBA00023136"/>
    </source>
</evidence>
<evidence type="ECO:0000259" key="8">
    <source>
        <dbReference type="PROSITE" id="PS50850"/>
    </source>
</evidence>
<dbReference type="STRING" id="441375.B6AEP6"/>
<protein>
    <submittedName>
        <fullName evidence="9">Major facilitator superfamily protein</fullName>
    </submittedName>
</protein>
<feature type="transmembrane region" description="Helical" evidence="7">
    <location>
        <begin position="61"/>
        <end position="83"/>
    </location>
</feature>
<evidence type="ECO:0000256" key="6">
    <source>
        <dbReference type="ARBA" id="ARBA00024338"/>
    </source>
</evidence>
<dbReference type="InterPro" id="IPR036259">
    <property type="entry name" value="MFS_trans_sf"/>
</dbReference>
<evidence type="ECO:0000256" key="4">
    <source>
        <dbReference type="ARBA" id="ARBA00022989"/>
    </source>
</evidence>
<comment type="similarity">
    <text evidence="6">Belongs to the major facilitator superfamily. Spinster (TC 2.A.1.49) family.</text>
</comment>
<dbReference type="eggNOG" id="ENOG502QWIG">
    <property type="taxonomic scope" value="Eukaryota"/>
</dbReference>
<dbReference type="SUPFAM" id="SSF103473">
    <property type="entry name" value="MFS general substrate transporter"/>
    <property type="match status" value="1"/>
</dbReference>
<dbReference type="GeneID" id="6996037"/>
<dbReference type="PANTHER" id="PTHR23505">
    <property type="entry name" value="SPINSTER"/>
    <property type="match status" value="1"/>
</dbReference>
<dbReference type="Pfam" id="PF07690">
    <property type="entry name" value="MFS_1"/>
    <property type="match status" value="1"/>
</dbReference>
<dbReference type="GO" id="GO:0022857">
    <property type="term" value="F:transmembrane transporter activity"/>
    <property type="evidence" value="ECO:0007669"/>
    <property type="project" value="InterPro"/>
</dbReference>
<evidence type="ECO:0000256" key="2">
    <source>
        <dbReference type="ARBA" id="ARBA00022448"/>
    </source>
</evidence>
<dbReference type="PROSITE" id="PS50850">
    <property type="entry name" value="MFS"/>
    <property type="match status" value="1"/>
</dbReference>
<dbReference type="OrthoDB" id="6770063at2759"/>
<evidence type="ECO:0000256" key="7">
    <source>
        <dbReference type="SAM" id="Phobius"/>
    </source>
</evidence>
<feature type="transmembrane region" description="Helical" evidence="7">
    <location>
        <begin position="487"/>
        <end position="512"/>
    </location>
</feature>
<dbReference type="InterPro" id="IPR044770">
    <property type="entry name" value="MFS_spinster-like"/>
</dbReference>